<name>A0A364MW85_STELY</name>
<feature type="compositionally biased region" description="Basic and acidic residues" evidence="1">
    <location>
        <begin position="261"/>
        <end position="270"/>
    </location>
</feature>
<proteinExistence type="predicted"/>
<accession>A0A364MW85</accession>
<organism evidence="2 3">
    <name type="scientific">Stemphylium lycopersici</name>
    <name type="common">Tomato gray leaf spot disease fungus</name>
    <name type="synonym">Thyrospora lycopersici</name>
    <dbReference type="NCBI Taxonomy" id="183478"/>
    <lineage>
        <taxon>Eukaryota</taxon>
        <taxon>Fungi</taxon>
        <taxon>Dikarya</taxon>
        <taxon>Ascomycota</taxon>
        <taxon>Pezizomycotina</taxon>
        <taxon>Dothideomycetes</taxon>
        <taxon>Pleosporomycetidae</taxon>
        <taxon>Pleosporales</taxon>
        <taxon>Pleosporineae</taxon>
        <taxon>Pleosporaceae</taxon>
        <taxon>Stemphylium</taxon>
    </lineage>
</organism>
<evidence type="ECO:0000313" key="2">
    <source>
        <dbReference type="EMBL" id="RAR05386.1"/>
    </source>
</evidence>
<dbReference type="AlphaFoldDB" id="A0A364MW85"/>
<dbReference type="EMBL" id="QGDH01000134">
    <property type="protein sequence ID" value="RAR05386.1"/>
    <property type="molecule type" value="Genomic_DNA"/>
</dbReference>
<dbReference type="Proteomes" id="UP000249619">
    <property type="component" value="Unassembled WGS sequence"/>
</dbReference>
<keyword evidence="3" id="KW-1185">Reference proteome</keyword>
<feature type="compositionally biased region" description="Acidic residues" evidence="1">
    <location>
        <begin position="271"/>
        <end position="280"/>
    </location>
</feature>
<gene>
    <name evidence="2" type="ORF">DDE83_007412</name>
</gene>
<reference evidence="3" key="1">
    <citation type="submission" date="2018-05" db="EMBL/GenBank/DDBJ databases">
        <title>Draft genome sequence of Stemphylium lycopersici strain CIDEFI 213.</title>
        <authorList>
            <person name="Medina R."/>
            <person name="Franco M.E.E."/>
            <person name="Lucentini C.G."/>
            <person name="Saparrat M.C.N."/>
            <person name="Balatti P.A."/>
        </authorList>
    </citation>
    <scope>NUCLEOTIDE SEQUENCE [LARGE SCALE GENOMIC DNA]</scope>
    <source>
        <strain evidence="3">CIDEFI 213</strain>
    </source>
</reference>
<evidence type="ECO:0000256" key="1">
    <source>
        <dbReference type="SAM" id="MobiDB-lite"/>
    </source>
</evidence>
<protein>
    <submittedName>
        <fullName evidence="2">Uncharacterized protein</fullName>
    </submittedName>
</protein>
<comment type="caution">
    <text evidence="2">The sequence shown here is derived from an EMBL/GenBank/DDBJ whole genome shotgun (WGS) entry which is preliminary data.</text>
</comment>
<sequence length="297" mass="34447">MAPLETYEGTFSFVSSRLYDNIKYAMPGYDKNDPKTWPYVTLATIEKHRPYQGYPDLPAGVAYQRSITKRYEDMYSAEERIQSASMNGSFHKRYPFNYDEHDEPKEKVGMFVAEYRRYMANGCELPLPQLRSGKSSTAENQAWDRKLCVNKTCIQIKREAARLRGHLSDKESQLMSSQQGLKEYETTEVLRRNAINDAEFEQEREKQRADAAEKECMFLMESNIKLMSRIRDLEVKASQIDDLGAYCTQLEAEIGALENKGTVEKRGRDEVESDPDEDLMEGYKDSKRMKSSSMDWQ</sequence>
<feature type="region of interest" description="Disordered" evidence="1">
    <location>
        <begin position="258"/>
        <end position="297"/>
    </location>
</feature>
<evidence type="ECO:0000313" key="3">
    <source>
        <dbReference type="Proteomes" id="UP000249619"/>
    </source>
</evidence>